<keyword evidence="1" id="KW-0812">Transmembrane</keyword>
<gene>
    <name evidence="2" type="ORF">ACFQJ6_11335</name>
</gene>
<name>A0ABD5WN04_9EURY</name>
<dbReference type="EMBL" id="JBHSZH010000005">
    <property type="protein sequence ID" value="MFC7080619.1"/>
    <property type="molecule type" value="Genomic_DNA"/>
</dbReference>
<reference evidence="2 3" key="1">
    <citation type="journal article" date="2019" name="Int. J. Syst. Evol. Microbiol.">
        <title>The Global Catalogue of Microorganisms (GCM) 10K type strain sequencing project: providing services to taxonomists for standard genome sequencing and annotation.</title>
        <authorList>
            <consortium name="The Broad Institute Genomics Platform"/>
            <consortium name="The Broad Institute Genome Sequencing Center for Infectious Disease"/>
            <person name="Wu L."/>
            <person name="Ma J."/>
        </authorList>
    </citation>
    <scope>NUCLEOTIDE SEQUENCE [LARGE SCALE GENOMIC DNA]</scope>
    <source>
        <strain evidence="2 3">DT72</strain>
    </source>
</reference>
<keyword evidence="1" id="KW-0472">Membrane</keyword>
<keyword evidence="3" id="KW-1185">Reference proteome</keyword>
<sequence length="70" mass="7360">MATESTRFDWRLVALVAVLVGAAVLQMFAAAGTGDDDVQLVVIGTASIVMLLAIGVVMWLVRAGAGRERE</sequence>
<evidence type="ECO:0000313" key="2">
    <source>
        <dbReference type="EMBL" id="MFC7080619.1"/>
    </source>
</evidence>
<comment type="caution">
    <text evidence="2">The sequence shown here is derived from an EMBL/GenBank/DDBJ whole genome shotgun (WGS) entry which is preliminary data.</text>
</comment>
<dbReference type="GeneID" id="79302727"/>
<protein>
    <submittedName>
        <fullName evidence="2">Uncharacterized protein</fullName>
    </submittedName>
</protein>
<feature type="transmembrane region" description="Helical" evidence="1">
    <location>
        <begin position="38"/>
        <end position="61"/>
    </location>
</feature>
<accession>A0ABD5WN04</accession>
<feature type="transmembrane region" description="Helical" evidence="1">
    <location>
        <begin position="12"/>
        <end position="32"/>
    </location>
</feature>
<dbReference type="Proteomes" id="UP001596407">
    <property type="component" value="Unassembled WGS sequence"/>
</dbReference>
<organism evidence="2 3">
    <name type="scientific">Halorussus caseinilyticus</name>
    <dbReference type="NCBI Taxonomy" id="3034025"/>
    <lineage>
        <taxon>Archaea</taxon>
        <taxon>Methanobacteriati</taxon>
        <taxon>Methanobacteriota</taxon>
        <taxon>Stenosarchaea group</taxon>
        <taxon>Halobacteria</taxon>
        <taxon>Halobacteriales</taxon>
        <taxon>Haladaptataceae</taxon>
        <taxon>Halorussus</taxon>
    </lineage>
</organism>
<evidence type="ECO:0000256" key="1">
    <source>
        <dbReference type="SAM" id="Phobius"/>
    </source>
</evidence>
<dbReference type="RefSeq" id="WP_276281519.1">
    <property type="nucleotide sequence ID" value="NZ_CP119809.1"/>
</dbReference>
<proteinExistence type="predicted"/>
<dbReference type="AlphaFoldDB" id="A0ABD5WN04"/>
<keyword evidence="1" id="KW-1133">Transmembrane helix</keyword>
<evidence type="ECO:0000313" key="3">
    <source>
        <dbReference type="Proteomes" id="UP001596407"/>
    </source>
</evidence>